<dbReference type="PANTHER" id="PTHR33336">
    <property type="entry name" value="QUINOL MONOOXYGENASE YGIN-RELATED"/>
    <property type="match status" value="1"/>
</dbReference>
<dbReference type="GO" id="GO:0004497">
    <property type="term" value="F:monooxygenase activity"/>
    <property type="evidence" value="ECO:0007669"/>
    <property type="project" value="UniProtKB-KW"/>
</dbReference>
<dbReference type="RefSeq" id="WP_344101071.1">
    <property type="nucleotide sequence ID" value="NZ_BAAAPC010000011.1"/>
</dbReference>
<keyword evidence="2" id="KW-0503">Monooxygenase</keyword>
<feature type="domain" description="ABM" evidence="1">
    <location>
        <begin position="2"/>
        <end position="90"/>
    </location>
</feature>
<dbReference type="InterPro" id="IPR007138">
    <property type="entry name" value="ABM_dom"/>
</dbReference>
<keyword evidence="3" id="KW-1185">Reference proteome</keyword>
<dbReference type="Pfam" id="PF03992">
    <property type="entry name" value="ABM"/>
    <property type="match status" value="1"/>
</dbReference>
<protein>
    <submittedName>
        <fullName evidence="2">Quinol monooxygenase</fullName>
    </submittedName>
</protein>
<dbReference type="SUPFAM" id="SSF54909">
    <property type="entry name" value="Dimeric alpha+beta barrel"/>
    <property type="match status" value="1"/>
</dbReference>
<dbReference type="InterPro" id="IPR050744">
    <property type="entry name" value="AI-2_Isomerase_LsrG"/>
</dbReference>
<evidence type="ECO:0000259" key="1">
    <source>
        <dbReference type="PROSITE" id="PS51725"/>
    </source>
</evidence>
<name>A0ABP5EL22_9ACTN</name>
<dbReference type="PANTHER" id="PTHR33336:SF3">
    <property type="entry name" value="ABM DOMAIN-CONTAINING PROTEIN"/>
    <property type="match status" value="1"/>
</dbReference>
<evidence type="ECO:0000313" key="3">
    <source>
        <dbReference type="Proteomes" id="UP001501585"/>
    </source>
</evidence>
<evidence type="ECO:0000313" key="2">
    <source>
        <dbReference type="EMBL" id="GAA1999246.1"/>
    </source>
</evidence>
<organism evidence="2 3">
    <name type="scientific">Nocardiopsis rhodophaea</name>
    <dbReference type="NCBI Taxonomy" id="280238"/>
    <lineage>
        <taxon>Bacteria</taxon>
        <taxon>Bacillati</taxon>
        <taxon>Actinomycetota</taxon>
        <taxon>Actinomycetes</taxon>
        <taxon>Streptosporangiales</taxon>
        <taxon>Nocardiopsidaceae</taxon>
        <taxon>Nocardiopsis</taxon>
    </lineage>
</organism>
<dbReference type="EMBL" id="BAAAPC010000011">
    <property type="protein sequence ID" value="GAA1999246.1"/>
    <property type="molecule type" value="Genomic_DNA"/>
</dbReference>
<dbReference type="InterPro" id="IPR011008">
    <property type="entry name" value="Dimeric_a/b-barrel"/>
</dbReference>
<dbReference type="PROSITE" id="PS51725">
    <property type="entry name" value="ABM"/>
    <property type="match status" value="1"/>
</dbReference>
<reference evidence="3" key="1">
    <citation type="journal article" date="2019" name="Int. J. Syst. Evol. Microbiol.">
        <title>The Global Catalogue of Microorganisms (GCM) 10K type strain sequencing project: providing services to taxonomists for standard genome sequencing and annotation.</title>
        <authorList>
            <consortium name="The Broad Institute Genomics Platform"/>
            <consortium name="The Broad Institute Genome Sequencing Center for Infectious Disease"/>
            <person name="Wu L."/>
            <person name="Ma J."/>
        </authorList>
    </citation>
    <scope>NUCLEOTIDE SEQUENCE [LARGE SCALE GENOMIC DNA]</scope>
    <source>
        <strain evidence="3">JCM 15313</strain>
    </source>
</reference>
<dbReference type="Gene3D" id="3.30.70.100">
    <property type="match status" value="1"/>
</dbReference>
<sequence>MILINVKYRIRPELADQWLNRVDAFSRATRAEEGNVFFEWYRSPEDPTIFVLLEAFTGSDAGEAHVTSAHFAEAMKFMPHYIAEKPQIIYTDQAPDGGWAPMAELTPLGHEAGA</sequence>
<accession>A0ABP5EL22</accession>
<proteinExistence type="predicted"/>
<dbReference type="Proteomes" id="UP001501585">
    <property type="component" value="Unassembled WGS sequence"/>
</dbReference>
<keyword evidence="2" id="KW-0560">Oxidoreductase</keyword>
<comment type="caution">
    <text evidence="2">The sequence shown here is derived from an EMBL/GenBank/DDBJ whole genome shotgun (WGS) entry which is preliminary data.</text>
</comment>
<gene>
    <name evidence="2" type="ORF">GCM10009799_28010</name>
</gene>